<dbReference type="InterPro" id="IPR039633">
    <property type="entry name" value="PAP"/>
</dbReference>
<sequence length="395" mass="40984">MSLSVASTCILGGKAGREKGRSRRSVFRLAAGCVVLLAGTDYFGRCWHWGFVVLPGGGPRRNEFHFAGSEGPSEAGEAAPTDRASPFEVLRPSGPRRELLVALTAAAVSVFATALAPARAATGSADIGAAGALARQKLLQLLLQKLDRSSLGHRGAPATSLILSAAESAEVSNLAATLEKLNPFPRGLSRDTLALQLLNGSWRLLYTDAPEITALAALPLGFELGPVFQPIDVTLGSFENQALVLNSAGIAEGNLRVVGSFRAAPLGSLNAAGIANEAGDRLDVNFDRLVFSLDRLMGIPTDFRRVVSPKPAPGAAQPAVDITYLDESLRITRGGDGSLFVLLKVPAAAEEGQSVKMLDAAQRAKLTAEGAGKDVLQGSGVIDWAKSLGGDSGAV</sequence>
<keyword evidence="7" id="KW-1185">Reference proteome</keyword>
<evidence type="ECO:0000313" key="6">
    <source>
        <dbReference type="EMBL" id="CAE8719307.1"/>
    </source>
</evidence>
<gene>
    <name evidence="5" type="ORF">PGLA1383_LOCUS54074</name>
    <name evidence="6" type="ORF">PGLA2088_LOCUS40574</name>
</gene>
<accession>A0A813HNH0</accession>
<evidence type="ECO:0000313" key="5">
    <source>
        <dbReference type="EMBL" id="CAE8639004.1"/>
    </source>
</evidence>
<evidence type="ECO:0000313" key="7">
    <source>
        <dbReference type="Proteomes" id="UP000654075"/>
    </source>
</evidence>
<dbReference type="PANTHER" id="PTHR31906">
    <property type="entry name" value="PLASTID-LIPID-ASSOCIATED PROTEIN 4, CHLOROPLASTIC-RELATED"/>
    <property type="match status" value="1"/>
</dbReference>
<feature type="domain" description="Plastid lipid-associated protein/fibrillin conserved" evidence="4">
    <location>
        <begin position="164"/>
        <end position="342"/>
    </location>
</feature>
<comment type="subcellular location">
    <subcellularLocation>
        <location evidence="1">Plastid</location>
    </subcellularLocation>
</comment>
<dbReference type="Proteomes" id="UP000626109">
    <property type="component" value="Unassembled WGS sequence"/>
</dbReference>
<comment type="caution">
    <text evidence="5">The sequence shown here is derived from an EMBL/GenBank/DDBJ whole genome shotgun (WGS) entry which is preliminary data.</text>
</comment>
<organism evidence="5 7">
    <name type="scientific">Polarella glacialis</name>
    <name type="common">Dinoflagellate</name>
    <dbReference type="NCBI Taxonomy" id="89957"/>
    <lineage>
        <taxon>Eukaryota</taxon>
        <taxon>Sar</taxon>
        <taxon>Alveolata</taxon>
        <taxon>Dinophyceae</taxon>
        <taxon>Suessiales</taxon>
        <taxon>Suessiaceae</taxon>
        <taxon>Polarella</taxon>
    </lineage>
</organism>
<dbReference type="EMBL" id="CAJNNV010032119">
    <property type="protein sequence ID" value="CAE8639004.1"/>
    <property type="molecule type" value="Genomic_DNA"/>
</dbReference>
<dbReference type="AlphaFoldDB" id="A0A813HNH0"/>
<proteinExistence type="predicted"/>
<name>A0A813HNH0_POLGL</name>
<dbReference type="OrthoDB" id="429034at2759"/>
<dbReference type="EMBL" id="CAJNNW010033512">
    <property type="protein sequence ID" value="CAE8719307.1"/>
    <property type="molecule type" value="Genomic_DNA"/>
</dbReference>
<protein>
    <recommendedName>
        <fullName evidence="4">Plastid lipid-associated protein/fibrillin conserved domain-containing protein</fullName>
    </recommendedName>
</protein>
<evidence type="ECO:0000256" key="1">
    <source>
        <dbReference type="ARBA" id="ARBA00004474"/>
    </source>
</evidence>
<reference evidence="5" key="1">
    <citation type="submission" date="2021-02" db="EMBL/GenBank/DDBJ databases">
        <authorList>
            <person name="Dougan E. K."/>
            <person name="Rhodes N."/>
            <person name="Thang M."/>
            <person name="Chan C."/>
        </authorList>
    </citation>
    <scope>NUCLEOTIDE SEQUENCE</scope>
</reference>
<evidence type="ECO:0000256" key="2">
    <source>
        <dbReference type="ARBA" id="ARBA00022640"/>
    </source>
</evidence>
<dbReference type="GO" id="GO:0009536">
    <property type="term" value="C:plastid"/>
    <property type="evidence" value="ECO:0007669"/>
    <property type="project" value="UniProtKB-SubCell"/>
</dbReference>
<dbReference type="Proteomes" id="UP000654075">
    <property type="component" value="Unassembled WGS sequence"/>
</dbReference>
<feature type="region of interest" description="Disordered" evidence="3">
    <location>
        <begin position="64"/>
        <end position="83"/>
    </location>
</feature>
<dbReference type="Pfam" id="PF04755">
    <property type="entry name" value="PAP_fibrillin"/>
    <property type="match status" value="1"/>
</dbReference>
<dbReference type="InterPro" id="IPR006843">
    <property type="entry name" value="PAP/fibrillin_dom"/>
</dbReference>
<keyword evidence="2" id="KW-0934">Plastid</keyword>
<evidence type="ECO:0000259" key="4">
    <source>
        <dbReference type="Pfam" id="PF04755"/>
    </source>
</evidence>
<evidence type="ECO:0000256" key="3">
    <source>
        <dbReference type="SAM" id="MobiDB-lite"/>
    </source>
</evidence>